<organism evidence="2 3">
    <name type="scientific">Caerostris extrusa</name>
    <name type="common">Bark spider</name>
    <name type="synonym">Caerostris bankana</name>
    <dbReference type="NCBI Taxonomy" id="172846"/>
    <lineage>
        <taxon>Eukaryota</taxon>
        <taxon>Metazoa</taxon>
        <taxon>Ecdysozoa</taxon>
        <taxon>Arthropoda</taxon>
        <taxon>Chelicerata</taxon>
        <taxon>Arachnida</taxon>
        <taxon>Araneae</taxon>
        <taxon>Araneomorphae</taxon>
        <taxon>Entelegynae</taxon>
        <taxon>Araneoidea</taxon>
        <taxon>Araneidae</taxon>
        <taxon>Caerostris</taxon>
    </lineage>
</organism>
<feature type="region of interest" description="Disordered" evidence="1">
    <location>
        <begin position="1"/>
        <end position="62"/>
    </location>
</feature>
<feature type="compositionally biased region" description="Polar residues" evidence="1">
    <location>
        <begin position="32"/>
        <end position="44"/>
    </location>
</feature>
<accession>A0AAV4M929</accession>
<dbReference type="AlphaFoldDB" id="A0AAV4M929"/>
<evidence type="ECO:0000313" key="3">
    <source>
        <dbReference type="Proteomes" id="UP001054945"/>
    </source>
</evidence>
<dbReference type="Proteomes" id="UP001054945">
    <property type="component" value="Unassembled WGS sequence"/>
</dbReference>
<sequence length="93" mass="10809">MRKRRGKGRRNSDTLQKNNRSKTTKREDSNKSKNSTGNKISLFTNRRKDFPSITVGGRKSSNCRKHRPLTCSGRGLISHRRYLAEIFLFKDLL</sequence>
<evidence type="ECO:0000256" key="1">
    <source>
        <dbReference type="SAM" id="MobiDB-lite"/>
    </source>
</evidence>
<gene>
    <name evidence="2" type="ORF">CEXT_294021</name>
</gene>
<keyword evidence="3" id="KW-1185">Reference proteome</keyword>
<protein>
    <submittedName>
        <fullName evidence="2">Uncharacterized protein</fullName>
    </submittedName>
</protein>
<reference evidence="2 3" key="1">
    <citation type="submission" date="2021-06" db="EMBL/GenBank/DDBJ databases">
        <title>Caerostris extrusa draft genome.</title>
        <authorList>
            <person name="Kono N."/>
            <person name="Arakawa K."/>
        </authorList>
    </citation>
    <scope>NUCLEOTIDE SEQUENCE [LARGE SCALE GENOMIC DNA]</scope>
</reference>
<dbReference type="EMBL" id="BPLR01019391">
    <property type="protein sequence ID" value="GIX67334.1"/>
    <property type="molecule type" value="Genomic_DNA"/>
</dbReference>
<name>A0AAV4M929_CAEEX</name>
<evidence type="ECO:0000313" key="2">
    <source>
        <dbReference type="EMBL" id="GIX67334.1"/>
    </source>
</evidence>
<comment type="caution">
    <text evidence="2">The sequence shown here is derived from an EMBL/GenBank/DDBJ whole genome shotgun (WGS) entry which is preliminary data.</text>
</comment>
<proteinExistence type="predicted"/>